<feature type="region of interest" description="Disordered" evidence="1">
    <location>
        <begin position="78"/>
        <end position="220"/>
    </location>
</feature>
<evidence type="ECO:0000313" key="3">
    <source>
        <dbReference type="Proteomes" id="UP001595900"/>
    </source>
</evidence>
<dbReference type="InterPro" id="IPR027417">
    <property type="entry name" value="P-loop_NTPase"/>
</dbReference>
<dbReference type="RefSeq" id="WP_390227751.1">
    <property type="nucleotide sequence ID" value="NZ_JBHSCN010000003.1"/>
</dbReference>
<dbReference type="SUPFAM" id="SSF52540">
    <property type="entry name" value="P-loop containing nucleoside triphosphate hydrolases"/>
    <property type="match status" value="1"/>
</dbReference>
<evidence type="ECO:0000313" key="2">
    <source>
        <dbReference type="EMBL" id="MFC4242820.1"/>
    </source>
</evidence>
<feature type="region of interest" description="Disordered" evidence="1">
    <location>
        <begin position="261"/>
        <end position="297"/>
    </location>
</feature>
<evidence type="ECO:0000256" key="1">
    <source>
        <dbReference type="SAM" id="MobiDB-lite"/>
    </source>
</evidence>
<dbReference type="PANTHER" id="PTHR43384">
    <property type="entry name" value="SEPTUM SITE-DETERMINING PROTEIN MIND HOMOLOG, CHLOROPLASTIC-RELATED"/>
    <property type="match status" value="1"/>
</dbReference>
<feature type="compositionally biased region" description="Low complexity" evidence="1">
    <location>
        <begin position="171"/>
        <end position="196"/>
    </location>
</feature>
<reference evidence="3" key="1">
    <citation type="journal article" date="2019" name="Int. J. Syst. Evol. Microbiol.">
        <title>The Global Catalogue of Microorganisms (GCM) 10K type strain sequencing project: providing services to taxonomists for standard genome sequencing and annotation.</title>
        <authorList>
            <consortium name="The Broad Institute Genomics Platform"/>
            <consortium name="The Broad Institute Genome Sequencing Center for Infectious Disease"/>
            <person name="Wu L."/>
            <person name="Ma J."/>
        </authorList>
    </citation>
    <scope>NUCLEOTIDE SEQUENCE [LARGE SCALE GENOMIC DNA]</scope>
    <source>
        <strain evidence="3">CGMCC 1.10363</strain>
    </source>
</reference>
<proteinExistence type="predicted"/>
<sequence>MTDTTPITQHPHIEATVVRSAEGPFIGQISVDGSISTIEGRTEDGVRRDIIRAVAGVAQRLSRPVRLVARDSLGTQEVSVSPDGFTEPLTPLNAQPTASAPVSDGLDFDSIVGIGGAHNPGQSPVSDDDTVTQPARRSAAVPDLDYLFEPTPAQVSAPDAATPSTSVPGHAAPATEPVPAATPAPKAAAPAATAAPAPVPAPARAPAPAPAPASAPAPAPAAPIPSVPISSVPAIPHIPRRPAERLAPVISIAPAAPAEAKAEPVTPPVPAPSVSSPSVAGSRFTPQSPAEPYSEGRVPTLDDFMSNRPGAPTAPAEFGWQGAVRRASFGLVSPAPGDAELARRRRVAAVQRSFAGPRTIVVINPKGGAHKTTATMLLAATFGENRGGYTLAWDNNETRGTLGWRALPAAHHRTAISLLHDLDRFGPASQARVGDLDDYVRAQGSAQFDVLASDEDPNATDLVDSAAFDKLHATLQRFYRLIVVDTGNNMRAENWQAAVSAADQLVIVSTIREDTAASAAWLVDGLREKGLEEKVSNAVTVLSSTAEAPDPQLARRLRGHFGSLTRAVLEVPHDPALVDGGAITFELLSRRTREAWLTVAATVAEGL</sequence>
<dbReference type="PANTHER" id="PTHR43384:SF14">
    <property type="entry name" value="ESX-1 SECRETION-ASSOCIATED PROTEIN ESPI"/>
    <property type="match status" value="1"/>
</dbReference>
<organism evidence="2 3">
    <name type="scientific">Gryllotalpicola reticulitermitis</name>
    <dbReference type="NCBI Taxonomy" id="1184153"/>
    <lineage>
        <taxon>Bacteria</taxon>
        <taxon>Bacillati</taxon>
        <taxon>Actinomycetota</taxon>
        <taxon>Actinomycetes</taxon>
        <taxon>Micrococcales</taxon>
        <taxon>Microbacteriaceae</taxon>
        <taxon>Gryllotalpicola</taxon>
    </lineage>
</organism>
<dbReference type="InterPro" id="IPR050625">
    <property type="entry name" value="ParA/MinD_ATPase"/>
</dbReference>
<dbReference type="EMBL" id="JBHSCN010000003">
    <property type="protein sequence ID" value="MFC4242820.1"/>
    <property type="molecule type" value="Genomic_DNA"/>
</dbReference>
<protein>
    <submittedName>
        <fullName evidence="2">MinD/ParA family protein</fullName>
    </submittedName>
</protein>
<accession>A0ABV8Q379</accession>
<gene>
    <name evidence="2" type="ORF">ACFOYW_05485</name>
</gene>
<dbReference type="Proteomes" id="UP001595900">
    <property type="component" value="Unassembled WGS sequence"/>
</dbReference>
<feature type="compositionally biased region" description="Polar residues" evidence="1">
    <location>
        <begin position="120"/>
        <end position="135"/>
    </location>
</feature>
<feature type="compositionally biased region" description="Pro residues" evidence="1">
    <location>
        <begin position="197"/>
        <end position="220"/>
    </location>
</feature>
<keyword evidence="3" id="KW-1185">Reference proteome</keyword>
<name>A0ABV8Q379_9MICO</name>
<dbReference type="Gene3D" id="3.40.50.300">
    <property type="entry name" value="P-loop containing nucleotide triphosphate hydrolases"/>
    <property type="match status" value="1"/>
</dbReference>
<comment type="caution">
    <text evidence="2">The sequence shown here is derived from an EMBL/GenBank/DDBJ whole genome shotgun (WGS) entry which is preliminary data.</text>
</comment>